<feature type="region of interest" description="Disordered" evidence="7">
    <location>
        <begin position="249"/>
        <end position="501"/>
    </location>
</feature>
<dbReference type="Gene3D" id="3.90.70.10">
    <property type="entry name" value="Cysteine proteinases"/>
    <property type="match status" value="1"/>
</dbReference>
<dbReference type="EMBL" id="KV875106">
    <property type="protein sequence ID" value="OIW23480.1"/>
    <property type="molecule type" value="Genomic_DNA"/>
</dbReference>
<evidence type="ECO:0000256" key="4">
    <source>
        <dbReference type="ARBA" id="ARBA00022786"/>
    </source>
</evidence>
<proteinExistence type="predicted"/>
<name>A0A1J7J0U1_9PEZI</name>
<dbReference type="CDD" id="cd02257">
    <property type="entry name" value="Peptidase_C19"/>
    <property type="match status" value="1"/>
</dbReference>
<dbReference type="GO" id="GO:0005634">
    <property type="term" value="C:nucleus"/>
    <property type="evidence" value="ECO:0007669"/>
    <property type="project" value="TreeGrafter"/>
</dbReference>
<comment type="catalytic activity">
    <reaction evidence="1">
        <text>Thiol-dependent hydrolysis of ester, thioester, amide, peptide and isopeptide bonds formed by the C-terminal Gly of ubiquitin (a 76-residue protein attached to proteins as an intracellular targeting signal).</text>
        <dbReference type="EC" id="3.4.19.12"/>
    </reaction>
</comment>
<dbReference type="GO" id="GO:0004843">
    <property type="term" value="F:cysteine-type deubiquitinase activity"/>
    <property type="evidence" value="ECO:0007669"/>
    <property type="project" value="UniProtKB-EC"/>
</dbReference>
<feature type="compositionally biased region" description="Low complexity" evidence="7">
    <location>
        <begin position="354"/>
        <end position="405"/>
    </location>
</feature>
<dbReference type="PROSITE" id="PS50235">
    <property type="entry name" value="USP_3"/>
    <property type="match status" value="1"/>
</dbReference>
<evidence type="ECO:0000313" key="10">
    <source>
        <dbReference type="Proteomes" id="UP000182658"/>
    </source>
</evidence>
<feature type="region of interest" description="Disordered" evidence="7">
    <location>
        <begin position="174"/>
        <end position="232"/>
    </location>
</feature>
<feature type="compositionally biased region" description="Polar residues" evidence="7">
    <location>
        <begin position="488"/>
        <end position="497"/>
    </location>
</feature>
<sequence>MMNNRGHLPAGQGMHGGPEVGPGPGVGGGGGGGPRRGGGRSQPHHNTYYHNQHAAHMSQMSQPMYPNPYMAPYGGAPYYPVPQQYQNGGMPPPAYMPMPYPPTAAYNRSPPPPMQQYVPMAPQAYGRPPQHSPVVSSPYQPPPLAPIPHYHAPYAPESYPPPMKTLTPLMREAPLVSSQPPPMSSPHPLQEPTPVPTPEQPEPMAQPPAPASVQASSTGPLPEPPTEVVPIPKAEVQPRLAVAPVLEPFRPPLPWLSHPEIPFSTRSGRSRRRRRILETSVENVELPQNPHDAAAEVSGPEVQTEATSEVEAPTPTPAASNIVTSTPKASPAPKPSTLDRPPTRSETPSTQDVPSETTASTSPTTPSSVQPPSTSTAPSITPTKSSKSTVPRAAIPIIPLVPALPKSKTSPKEAKPSPKVDSIKQVEKGTTTEDATRQADAAPAATKEVTTEEPQQETAQPAPVPAPAKAAPTSWANLFSKAPASAGSPATTGQAGTNGVAAEGSNASDAVLSNFAKSNASSVAEVLQVYRVNSVNNLAFLEPRGLINTGNMCYMNSVLQVLLFCIPFYDFLDQVGKKVAYSFKSETPLLDAMIMFQREFNVIASAGNAELLRKKLKIDELERYGEPFSPDFIYDAIRKLPRFASMRRGHQQDAEEFLGFLLEGLHDECAQVIRSTPQADPSTAQSSSLSTPTPSVSSKANDGAESGDVWLEVGPKQRPAITRNSGHSSISSPITKIFGGQLRSELSVRGLKNSVTLEPYQPLQLDIGSPEVRNIVDALKGLTRPETLHGDFNSPHGKNVTATKTVFIESLPPVLILHLKRFQFDAEGHGTVKIWKKVGYPLELEIPREVLSRQKRAALSAEGAGLPKYRLIAAVYHHGKNASGGHYTVDVRRQDGREWIRIDDTVIRRVRSEDVAEGGEEDKESRTGLTDGRKDAAAAVAGHIGNRFGAMADEDTGDEEGGWNQVAVNGTKKYSAAVNGGSAASTSHPKAKQMRDNIRDNKVAYLLFYQRI</sequence>
<dbReference type="PANTHER" id="PTHR24006">
    <property type="entry name" value="UBIQUITIN CARBOXYL-TERMINAL HYDROLASE"/>
    <property type="match status" value="1"/>
</dbReference>
<feature type="compositionally biased region" description="Low complexity" evidence="7">
    <location>
        <begin position="438"/>
        <end position="473"/>
    </location>
</feature>
<dbReference type="FunCoup" id="A0A1J7J0U1">
    <property type="interactions" value="761"/>
</dbReference>
<evidence type="ECO:0000256" key="7">
    <source>
        <dbReference type="SAM" id="MobiDB-lite"/>
    </source>
</evidence>
<dbReference type="InParanoid" id="A0A1J7J0U1"/>
<dbReference type="InterPro" id="IPR018200">
    <property type="entry name" value="USP_CS"/>
</dbReference>
<keyword evidence="4" id="KW-0833">Ubl conjugation pathway</keyword>
<evidence type="ECO:0000256" key="3">
    <source>
        <dbReference type="ARBA" id="ARBA00022670"/>
    </source>
</evidence>
<dbReference type="OrthoDB" id="429671at2759"/>
<dbReference type="InterPro" id="IPR001394">
    <property type="entry name" value="Peptidase_C19_UCH"/>
</dbReference>
<feature type="compositionally biased region" description="Low complexity" evidence="7">
    <location>
        <begin position="681"/>
        <end position="698"/>
    </location>
</feature>
<evidence type="ECO:0000313" key="9">
    <source>
        <dbReference type="EMBL" id="OIW23480.1"/>
    </source>
</evidence>
<feature type="compositionally biased region" description="Polar residues" evidence="7">
    <location>
        <begin position="344"/>
        <end position="353"/>
    </location>
</feature>
<protein>
    <recommendedName>
        <fullName evidence="2">ubiquitinyl hydrolase 1</fullName>
        <ecNumber evidence="2">3.4.19.12</ecNumber>
    </recommendedName>
</protein>
<feature type="domain" description="USP" evidence="8">
    <location>
        <begin position="544"/>
        <end position="934"/>
    </location>
</feature>
<dbReference type="Proteomes" id="UP000182658">
    <property type="component" value="Unassembled WGS sequence"/>
</dbReference>
<feature type="region of interest" description="Disordered" evidence="7">
    <location>
        <begin position="676"/>
        <end position="707"/>
    </location>
</feature>
<dbReference type="InterPro" id="IPR050164">
    <property type="entry name" value="Peptidase_C19"/>
</dbReference>
<evidence type="ECO:0000259" key="8">
    <source>
        <dbReference type="PROSITE" id="PS50235"/>
    </source>
</evidence>
<feature type="region of interest" description="Disordered" evidence="7">
    <location>
        <begin position="1"/>
        <end position="47"/>
    </location>
</feature>
<dbReference type="STRING" id="1408157.A0A1J7J0U1"/>
<dbReference type="InterPro" id="IPR038765">
    <property type="entry name" value="Papain-like_cys_pep_sf"/>
</dbReference>
<feature type="compositionally biased region" description="Gly residues" evidence="7">
    <location>
        <begin position="13"/>
        <end position="40"/>
    </location>
</feature>
<dbReference type="PANTHER" id="PTHR24006:SF687">
    <property type="entry name" value="UBIQUITIN CARBOXYL-TERMINAL HYDROLASE 10"/>
    <property type="match status" value="1"/>
</dbReference>
<feature type="compositionally biased region" description="Basic and acidic residues" evidence="7">
    <location>
        <begin position="923"/>
        <end position="933"/>
    </location>
</feature>
<organism evidence="9 10">
    <name type="scientific">Coniochaeta ligniaria NRRL 30616</name>
    <dbReference type="NCBI Taxonomy" id="1408157"/>
    <lineage>
        <taxon>Eukaryota</taxon>
        <taxon>Fungi</taxon>
        <taxon>Dikarya</taxon>
        <taxon>Ascomycota</taxon>
        <taxon>Pezizomycotina</taxon>
        <taxon>Sordariomycetes</taxon>
        <taxon>Sordariomycetidae</taxon>
        <taxon>Coniochaetales</taxon>
        <taxon>Coniochaetaceae</taxon>
        <taxon>Coniochaeta</taxon>
    </lineage>
</organism>
<feature type="compositionally biased region" description="Pro residues" evidence="7">
    <location>
        <begin position="179"/>
        <end position="210"/>
    </location>
</feature>
<evidence type="ECO:0000256" key="5">
    <source>
        <dbReference type="ARBA" id="ARBA00022801"/>
    </source>
</evidence>
<evidence type="ECO:0000256" key="2">
    <source>
        <dbReference type="ARBA" id="ARBA00012759"/>
    </source>
</evidence>
<gene>
    <name evidence="9" type="ORF">CONLIGDRAFT_130611</name>
</gene>
<dbReference type="AlphaFoldDB" id="A0A1J7J0U1"/>
<keyword evidence="10" id="KW-1185">Reference proteome</keyword>
<accession>A0A1J7J0U1</accession>
<reference evidence="9 10" key="1">
    <citation type="submission" date="2016-10" db="EMBL/GenBank/DDBJ databases">
        <title>Draft genome sequence of Coniochaeta ligniaria NRRL30616, a lignocellulolytic fungus for bioabatement of inhibitors in plant biomass hydrolysates.</title>
        <authorList>
            <consortium name="DOE Joint Genome Institute"/>
            <person name="Jimenez D.J."/>
            <person name="Hector R.E."/>
            <person name="Riley R."/>
            <person name="Sun H."/>
            <person name="Grigoriev I.V."/>
            <person name="Van Elsas J.D."/>
            <person name="Nichols N.N."/>
        </authorList>
    </citation>
    <scope>NUCLEOTIDE SEQUENCE [LARGE SCALE GENOMIC DNA]</scope>
    <source>
        <strain evidence="9 10">NRRL 30616</strain>
    </source>
</reference>
<dbReference type="GO" id="GO:0016579">
    <property type="term" value="P:protein deubiquitination"/>
    <property type="evidence" value="ECO:0007669"/>
    <property type="project" value="InterPro"/>
</dbReference>
<dbReference type="Pfam" id="PF00443">
    <property type="entry name" value="UCH"/>
    <property type="match status" value="1"/>
</dbReference>
<keyword evidence="3" id="KW-0645">Protease</keyword>
<keyword evidence="6" id="KW-0788">Thiol protease</keyword>
<dbReference type="InterPro" id="IPR028889">
    <property type="entry name" value="USP"/>
</dbReference>
<keyword evidence="5" id="KW-0378">Hydrolase</keyword>
<evidence type="ECO:0000256" key="1">
    <source>
        <dbReference type="ARBA" id="ARBA00000707"/>
    </source>
</evidence>
<feature type="region of interest" description="Disordered" evidence="7">
    <location>
        <begin position="913"/>
        <end position="933"/>
    </location>
</feature>
<dbReference type="GO" id="GO:0005829">
    <property type="term" value="C:cytosol"/>
    <property type="evidence" value="ECO:0007669"/>
    <property type="project" value="TreeGrafter"/>
</dbReference>
<dbReference type="GO" id="GO:0006508">
    <property type="term" value="P:proteolysis"/>
    <property type="evidence" value="ECO:0007669"/>
    <property type="project" value="UniProtKB-KW"/>
</dbReference>
<dbReference type="SUPFAM" id="SSF54001">
    <property type="entry name" value="Cysteine proteinases"/>
    <property type="match status" value="1"/>
</dbReference>
<evidence type="ECO:0000256" key="6">
    <source>
        <dbReference type="ARBA" id="ARBA00022807"/>
    </source>
</evidence>
<dbReference type="EC" id="3.4.19.12" evidence="2"/>
<dbReference type="PROSITE" id="PS00972">
    <property type="entry name" value="USP_1"/>
    <property type="match status" value="1"/>
</dbReference>
<feature type="compositionally biased region" description="Basic and acidic residues" evidence="7">
    <location>
        <begin position="410"/>
        <end position="437"/>
    </location>
</feature>